<name>A0ABS2KP56_9NOCA</name>
<dbReference type="InterPro" id="IPR029058">
    <property type="entry name" value="AB_hydrolase_fold"/>
</dbReference>
<dbReference type="SUPFAM" id="SSF53474">
    <property type="entry name" value="alpha/beta-Hydrolases"/>
    <property type="match status" value="1"/>
</dbReference>
<dbReference type="PANTHER" id="PTHR34853">
    <property type="match status" value="1"/>
</dbReference>
<dbReference type="Pfam" id="PF03583">
    <property type="entry name" value="LIP"/>
    <property type="match status" value="1"/>
</dbReference>
<dbReference type="InterPro" id="IPR005152">
    <property type="entry name" value="Lipase_secreted"/>
</dbReference>
<dbReference type="Proteomes" id="UP000703038">
    <property type="component" value="Unassembled WGS sequence"/>
</dbReference>
<feature type="signal peptide" evidence="1">
    <location>
        <begin position="1"/>
        <end position="31"/>
    </location>
</feature>
<comment type="caution">
    <text evidence="2">The sequence shown here is derived from an EMBL/GenBank/DDBJ whole genome shotgun (WGS) entry which is preliminary data.</text>
</comment>
<dbReference type="Gene3D" id="3.40.50.1820">
    <property type="entry name" value="alpha/beta hydrolase"/>
    <property type="match status" value="2"/>
</dbReference>
<dbReference type="Gene3D" id="1.10.260.130">
    <property type="match status" value="1"/>
</dbReference>
<dbReference type="PANTHER" id="PTHR34853:SF1">
    <property type="entry name" value="LIPASE 5"/>
    <property type="match status" value="1"/>
</dbReference>
<feature type="chain" id="PRO_5046620844" evidence="1">
    <location>
        <begin position="32"/>
        <end position="381"/>
    </location>
</feature>
<keyword evidence="1" id="KW-0732">Signal</keyword>
<dbReference type="PIRSF" id="PIRSF029171">
    <property type="entry name" value="Esterase_LipA"/>
    <property type="match status" value="1"/>
</dbReference>
<sequence length="381" mass="39969">MPNRSRRLMRALVTLTATTSVALTLTGVAQAQDRDPGTLVGSTASPAPIPGSVDARRITYWSVGSQNEPALSTGGVHLPPGEAPEGGWPVIAWAHGTSGLGDDCAPSVVGPTLPDRDFPYLTTWLDRGYAIVATDYVGLGTPGVMPYLDGKVQAHSVVDSVAAARELEPTLSNRWVAIGQSQGGGAAVTTARYATEYGGDGLDYLGAVGTGVPANIELALLPLGPGVPPVAIPDGLTSYVFYILAGLRAAHPEIDLNSYLTPLGRQWVDTAETQCANPFHDAVSGLRLGDMFSRPLAQIPDVYGLLNDYMGVPTSGYDRPVFIGQGLRDVDVPAPSALSLAAAMTANGEPLTFRTYPGDHSQTFRDSQPDAIAFVDRLFGR</sequence>
<evidence type="ECO:0000256" key="1">
    <source>
        <dbReference type="SAM" id="SignalP"/>
    </source>
</evidence>
<gene>
    <name evidence="2" type="ORF">JOE42_000473</name>
</gene>
<reference evidence="2 3" key="1">
    <citation type="submission" date="2021-01" db="EMBL/GenBank/DDBJ databases">
        <title>Genomics of switchgrass bacterial isolates.</title>
        <authorList>
            <person name="Shade A."/>
        </authorList>
    </citation>
    <scope>NUCLEOTIDE SEQUENCE [LARGE SCALE GENOMIC DNA]</scope>
    <source>
        <strain evidence="2 3">PvP111</strain>
    </source>
</reference>
<organism evidence="2 3">
    <name type="scientific">Rhodococcoides corynebacterioides</name>
    <dbReference type="NCBI Taxonomy" id="53972"/>
    <lineage>
        <taxon>Bacteria</taxon>
        <taxon>Bacillati</taxon>
        <taxon>Actinomycetota</taxon>
        <taxon>Actinomycetes</taxon>
        <taxon>Mycobacteriales</taxon>
        <taxon>Nocardiaceae</taxon>
        <taxon>Rhodococcoides</taxon>
    </lineage>
</organism>
<evidence type="ECO:0000313" key="2">
    <source>
        <dbReference type="EMBL" id="MBM7413740.1"/>
    </source>
</evidence>
<dbReference type="EMBL" id="JAFBBK010000001">
    <property type="protein sequence ID" value="MBM7413740.1"/>
    <property type="molecule type" value="Genomic_DNA"/>
</dbReference>
<protein>
    <submittedName>
        <fullName evidence="2">Esterase</fullName>
    </submittedName>
</protein>
<keyword evidence="3" id="KW-1185">Reference proteome</keyword>
<proteinExistence type="predicted"/>
<evidence type="ECO:0000313" key="3">
    <source>
        <dbReference type="Proteomes" id="UP000703038"/>
    </source>
</evidence>
<accession>A0ABS2KP56</accession>